<proteinExistence type="inferred from homology"/>
<accession>A0A5M6ZIN8</accession>
<name>A0A5M6ZIN8_9PROT</name>
<reference evidence="9 10" key="1">
    <citation type="submission" date="2019-09" db="EMBL/GenBank/DDBJ databases">
        <authorList>
            <person name="Kevbrin V."/>
            <person name="Grouzdev D.S."/>
        </authorList>
    </citation>
    <scope>NUCLEOTIDE SEQUENCE [LARGE SCALE GENOMIC DNA]</scope>
    <source>
        <strain evidence="9 10">G-192</strain>
    </source>
</reference>
<evidence type="ECO:0000313" key="10">
    <source>
        <dbReference type="Proteomes" id="UP000325122"/>
    </source>
</evidence>
<comment type="similarity">
    <text evidence="2">Belongs to the peptidase M14 family.</text>
</comment>
<evidence type="ECO:0000256" key="5">
    <source>
        <dbReference type="ARBA" id="ARBA00022833"/>
    </source>
</evidence>
<keyword evidence="6" id="KW-0482">Metalloprotease</keyword>
<feature type="domain" description="Peptidase M14" evidence="8">
    <location>
        <begin position="67"/>
        <end position="224"/>
    </location>
</feature>
<dbReference type="AlphaFoldDB" id="A0A5M6ZIN8"/>
<feature type="signal peptide" evidence="7">
    <location>
        <begin position="1"/>
        <end position="24"/>
    </location>
</feature>
<evidence type="ECO:0000256" key="4">
    <source>
        <dbReference type="ARBA" id="ARBA00022801"/>
    </source>
</evidence>
<dbReference type="GO" id="GO:0004181">
    <property type="term" value="F:metallocarboxypeptidase activity"/>
    <property type="evidence" value="ECO:0007669"/>
    <property type="project" value="InterPro"/>
</dbReference>
<keyword evidence="5" id="KW-0862">Zinc</keyword>
<dbReference type="Pfam" id="PF00246">
    <property type="entry name" value="Peptidase_M14"/>
    <property type="match status" value="1"/>
</dbReference>
<feature type="chain" id="PRO_5024286751" evidence="7">
    <location>
        <begin position="25"/>
        <end position="865"/>
    </location>
</feature>
<dbReference type="InterPro" id="IPR000834">
    <property type="entry name" value="Peptidase_M14"/>
</dbReference>
<dbReference type="PANTHER" id="PTHR11705">
    <property type="entry name" value="PROTEASE FAMILY M14 CARBOXYPEPTIDASE A,B"/>
    <property type="match status" value="1"/>
</dbReference>
<dbReference type="Gene3D" id="3.40.630.10">
    <property type="entry name" value="Zn peptidases"/>
    <property type="match status" value="1"/>
</dbReference>
<keyword evidence="10" id="KW-1185">Reference proteome</keyword>
<evidence type="ECO:0000259" key="8">
    <source>
        <dbReference type="Pfam" id="PF00246"/>
    </source>
</evidence>
<protein>
    <submittedName>
        <fullName evidence="9">Peptidase</fullName>
    </submittedName>
</protein>
<comment type="caution">
    <text evidence="9">The sequence shown here is derived from an EMBL/GenBank/DDBJ whole genome shotgun (WGS) entry which is preliminary data.</text>
</comment>
<dbReference type="GO" id="GO:0006508">
    <property type="term" value="P:proteolysis"/>
    <property type="evidence" value="ECO:0007669"/>
    <property type="project" value="UniProtKB-KW"/>
</dbReference>
<dbReference type="GO" id="GO:0008270">
    <property type="term" value="F:zinc ion binding"/>
    <property type="evidence" value="ECO:0007669"/>
    <property type="project" value="InterPro"/>
</dbReference>
<dbReference type="RefSeq" id="WP_150021723.1">
    <property type="nucleotide sequence ID" value="NZ_VWOJ01000001.1"/>
</dbReference>
<dbReference type="EMBL" id="VWOJ01000001">
    <property type="protein sequence ID" value="KAA5804692.1"/>
    <property type="molecule type" value="Genomic_DNA"/>
</dbReference>
<gene>
    <name evidence="9" type="ORF">F1654_01430</name>
</gene>
<comment type="cofactor">
    <cofactor evidence="1">
        <name>Zn(2+)</name>
        <dbReference type="ChEBI" id="CHEBI:29105"/>
    </cofactor>
</comment>
<dbReference type="InterPro" id="IPR029062">
    <property type="entry name" value="Class_I_gatase-like"/>
</dbReference>
<evidence type="ECO:0000256" key="3">
    <source>
        <dbReference type="ARBA" id="ARBA00022670"/>
    </source>
</evidence>
<organism evidence="9 10">
    <name type="scientific">Alkalicaulis satelles</name>
    <dbReference type="NCBI Taxonomy" id="2609175"/>
    <lineage>
        <taxon>Bacteria</taxon>
        <taxon>Pseudomonadati</taxon>
        <taxon>Pseudomonadota</taxon>
        <taxon>Alphaproteobacteria</taxon>
        <taxon>Maricaulales</taxon>
        <taxon>Maricaulaceae</taxon>
        <taxon>Alkalicaulis</taxon>
    </lineage>
</organism>
<evidence type="ECO:0000256" key="2">
    <source>
        <dbReference type="ARBA" id="ARBA00005988"/>
    </source>
</evidence>
<evidence type="ECO:0000256" key="1">
    <source>
        <dbReference type="ARBA" id="ARBA00001947"/>
    </source>
</evidence>
<evidence type="ECO:0000256" key="6">
    <source>
        <dbReference type="ARBA" id="ARBA00023049"/>
    </source>
</evidence>
<dbReference type="SUPFAM" id="SSF53187">
    <property type="entry name" value="Zn-dependent exopeptidases"/>
    <property type="match status" value="1"/>
</dbReference>
<dbReference type="SUPFAM" id="SSF52317">
    <property type="entry name" value="Class I glutamine amidotransferase-like"/>
    <property type="match status" value="1"/>
</dbReference>
<keyword evidence="7" id="KW-0732">Signal</keyword>
<evidence type="ECO:0000256" key="7">
    <source>
        <dbReference type="SAM" id="SignalP"/>
    </source>
</evidence>
<keyword evidence="4" id="KW-0378">Hydrolase</keyword>
<dbReference type="Gene3D" id="3.40.50.880">
    <property type="match status" value="1"/>
</dbReference>
<dbReference type="Proteomes" id="UP000325122">
    <property type="component" value="Unassembled WGS sequence"/>
</dbReference>
<evidence type="ECO:0000313" key="9">
    <source>
        <dbReference type="EMBL" id="KAA5804692.1"/>
    </source>
</evidence>
<dbReference type="PANTHER" id="PTHR11705:SF143">
    <property type="entry name" value="SLL0236 PROTEIN"/>
    <property type="match status" value="1"/>
</dbReference>
<keyword evidence="3" id="KW-0645">Protease</keyword>
<dbReference type="GO" id="GO:0005615">
    <property type="term" value="C:extracellular space"/>
    <property type="evidence" value="ECO:0007669"/>
    <property type="project" value="TreeGrafter"/>
</dbReference>
<sequence>MIKTWRAALTALTAIAFATPAALAEPASFFQVEGVEYDPAVTVFEDHAGYEIGERVVGYEDLLGYVRYLAQASDRLIVNEIGRSHQGRPILKFTITSPENHARLDEIRAAHLARLRGDAPADAAPIVVWINYGVHGAETSSMDAAIPFLHHFAAARGEEIEETLANTVILATVTHNPDGHARRIDHVERFSSRVPVTDPAHEIHNLWGLARVNHYGFDLNRQWLLLTQPEAVAITTAWQSWKPMVTGDYHEMGHNSPYYFHPGVETRRNPLINVRARELTYEIARRHAAFMDSEARLYATQEVFDNFYIGKGSTYPQLSGSLGILFEAGAARGGQIMSEHGLVTNADNVRTQFRTALTTVQGALDIRDDLIAFQRDFFAENARQAARANAQAWVFTAPGDPERARRFVRLLRTHDIEVYAAARDIRASRGAYRAGESFIVPARQLQHRLIRGIFERFTEFEENVFYDVSGWTLPLAYNLQYDALPGGMFSPLPLGDLAEGAFQSAPAPDRAPYGYVFDWSHTFAPRALNRVLEAGLMARAAREPFTLVTTQGDREFGRGSVFVPLARQDQTPSQIHALMETIAREDGVPVAAAATGLTRNIGRDLGAWTVFRTLTAPKVVIAFDDGISWNDAGEMWWTLDHQHEMAVLLVPASRLARLDWTNYTHLILPGGNPSMDDATKDILSRWVRSGGTVIGARQGAQWAERRLLDIEAPEPARPENDSPLRLDFNQMQVRDAEHILAGAIFETDLDVTHPIGWGYGARKLPVNRNTAFTLTRPDDPFATPVQYAQNPLLSGYASRHRLEEIAGTPAVTVRRQGRGSVILFADNPVFRATYPGTERLLMNAIFFSSVMDGSRGLYEDEAELN</sequence>